<dbReference type="Proteomes" id="UP000308901">
    <property type="component" value="Unassembled WGS sequence"/>
</dbReference>
<dbReference type="EMBL" id="VANU01000001">
    <property type="protein sequence ID" value="TLP41055.1"/>
    <property type="molecule type" value="Genomic_DNA"/>
</dbReference>
<protein>
    <submittedName>
        <fullName evidence="1">Uncharacterized protein</fullName>
    </submittedName>
</protein>
<accession>A0A5R8Y4Q3</accession>
<reference evidence="1 2" key="1">
    <citation type="submission" date="2019-05" db="EMBL/GenBank/DDBJ databases">
        <title>Arcobacter sp. nov., isolated from sea sediment.</title>
        <authorList>
            <person name="Kim W."/>
        </authorList>
    </citation>
    <scope>NUCLEOTIDE SEQUENCE [LARGE SCALE GENOMIC DNA]</scope>
    <source>
        <strain evidence="1 2">CAU 1517</strain>
    </source>
</reference>
<evidence type="ECO:0000313" key="1">
    <source>
        <dbReference type="EMBL" id="TLP41055.1"/>
    </source>
</evidence>
<evidence type="ECO:0000313" key="2">
    <source>
        <dbReference type="Proteomes" id="UP000308901"/>
    </source>
</evidence>
<dbReference type="OrthoDB" id="10017189at2"/>
<name>A0A5R8Y4Q3_9BACT</name>
<comment type="caution">
    <text evidence="1">The sequence shown here is derived from an EMBL/GenBank/DDBJ whole genome shotgun (WGS) entry which is preliminary data.</text>
</comment>
<gene>
    <name evidence="1" type="ORF">FDK22_03275</name>
</gene>
<sequence length="195" mass="23232">MSANITSNDIIKYVSRVLNVDITNSLVMQDMIEDLTSIHDLGLFRFFIKENFNESKYQYLTGYQKFLALVKDFKKQNAPRLNSQQKSKVEDYSERLFKKTVDVFDWVNWEIQIGKDLYCKEISKRLFDEFGNEPKDLKVLEMIGKRPELVRLVRYHKEVLREKIQKIVFKLTLEKEYPQLTHKSKEQLVLERLGA</sequence>
<dbReference type="RefSeq" id="WP_138151457.1">
    <property type="nucleotide sequence ID" value="NZ_VANU01000001.1"/>
</dbReference>
<dbReference type="AlphaFoldDB" id="A0A5R8Y4Q3"/>
<keyword evidence="2" id="KW-1185">Reference proteome</keyword>
<proteinExistence type="predicted"/>
<organism evidence="1 2">
    <name type="scientific">Arcobacter arenosus</name>
    <dbReference type="NCBI Taxonomy" id="2576037"/>
    <lineage>
        <taxon>Bacteria</taxon>
        <taxon>Pseudomonadati</taxon>
        <taxon>Campylobacterota</taxon>
        <taxon>Epsilonproteobacteria</taxon>
        <taxon>Campylobacterales</taxon>
        <taxon>Arcobacteraceae</taxon>
        <taxon>Arcobacter</taxon>
    </lineage>
</organism>